<reference evidence="1" key="2">
    <citation type="submission" date="2015-06" db="UniProtKB">
        <authorList>
            <consortium name="EnsemblPlants"/>
        </authorList>
    </citation>
    <scope>IDENTIFICATION</scope>
</reference>
<reference evidence="2" key="1">
    <citation type="submission" date="2013-06" db="EMBL/GenBank/DDBJ databases">
        <authorList>
            <person name="Zhao Q."/>
        </authorList>
    </citation>
    <scope>NUCLEOTIDE SEQUENCE</scope>
    <source>
        <strain evidence="2">cv. W1943</strain>
    </source>
</reference>
<keyword evidence="2" id="KW-1185">Reference proteome</keyword>
<protein>
    <submittedName>
        <fullName evidence="1">Uncharacterized protein</fullName>
    </submittedName>
</protein>
<dbReference type="Proteomes" id="UP000008022">
    <property type="component" value="Unassembled WGS sequence"/>
</dbReference>
<dbReference type="AlphaFoldDB" id="A0A0E0RGA1"/>
<organism evidence="1 2">
    <name type="scientific">Oryza rufipogon</name>
    <name type="common">Brownbeard rice</name>
    <name type="synonym">Asian wild rice</name>
    <dbReference type="NCBI Taxonomy" id="4529"/>
    <lineage>
        <taxon>Eukaryota</taxon>
        <taxon>Viridiplantae</taxon>
        <taxon>Streptophyta</taxon>
        <taxon>Embryophyta</taxon>
        <taxon>Tracheophyta</taxon>
        <taxon>Spermatophyta</taxon>
        <taxon>Magnoliopsida</taxon>
        <taxon>Liliopsida</taxon>
        <taxon>Poales</taxon>
        <taxon>Poaceae</taxon>
        <taxon>BOP clade</taxon>
        <taxon>Oryzoideae</taxon>
        <taxon>Oryzeae</taxon>
        <taxon>Oryzinae</taxon>
        <taxon>Oryza</taxon>
    </lineage>
</organism>
<dbReference type="HOGENOM" id="CLU_156141_0_0_1"/>
<dbReference type="OMA" id="RNIYQRE"/>
<name>A0A0E0RGA1_ORYRU</name>
<dbReference type="Gramene" id="ORUFI12G10380.1">
    <property type="protein sequence ID" value="ORUFI12G10380.1"/>
    <property type="gene ID" value="ORUFI12G10380"/>
</dbReference>
<dbReference type="EnsemblPlants" id="ORUFI12G10380.1">
    <property type="protein sequence ID" value="ORUFI12G10380.1"/>
    <property type="gene ID" value="ORUFI12G10380"/>
</dbReference>
<proteinExistence type="predicted"/>
<evidence type="ECO:0000313" key="2">
    <source>
        <dbReference type="Proteomes" id="UP000008022"/>
    </source>
</evidence>
<evidence type="ECO:0000313" key="1">
    <source>
        <dbReference type="EnsemblPlants" id="ORUFI12G10380.1"/>
    </source>
</evidence>
<accession>A0A0E0RGA1</accession>
<sequence>MCDKDKKRLERNIYQREYRAKKKAEKVETATGFGISPMFHKDIDLVGSVVCAVGSYILVILDQESRTLYLLDPNPLNPMYENNPTMRYTKKLLNVTNYFNRAMRVACPGSRWIDDIDLWRHIYVTNPVADSMLTS</sequence>